<name>A0ABN2QMW8_9PSEU</name>
<organism evidence="2 3">
    <name type="scientific">Amycolatopsis minnesotensis</name>
    <dbReference type="NCBI Taxonomy" id="337894"/>
    <lineage>
        <taxon>Bacteria</taxon>
        <taxon>Bacillati</taxon>
        <taxon>Actinomycetota</taxon>
        <taxon>Actinomycetes</taxon>
        <taxon>Pseudonocardiales</taxon>
        <taxon>Pseudonocardiaceae</taxon>
        <taxon>Amycolatopsis</taxon>
    </lineage>
</organism>
<evidence type="ECO:0000313" key="3">
    <source>
        <dbReference type="Proteomes" id="UP001501116"/>
    </source>
</evidence>
<comment type="caution">
    <text evidence="2">The sequence shown here is derived from an EMBL/GenBank/DDBJ whole genome shotgun (WGS) entry which is preliminary data.</text>
</comment>
<evidence type="ECO:0008006" key="4">
    <source>
        <dbReference type="Google" id="ProtNLM"/>
    </source>
</evidence>
<feature type="compositionally biased region" description="Basic and acidic residues" evidence="1">
    <location>
        <begin position="34"/>
        <end position="68"/>
    </location>
</feature>
<protein>
    <recommendedName>
        <fullName evidence="4">DUF5709 domain-containing protein</fullName>
    </recommendedName>
</protein>
<keyword evidence="3" id="KW-1185">Reference proteome</keyword>
<proteinExistence type="predicted"/>
<dbReference type="EMBL" id="BAAANN010000009">
    <property type="protein sequence ID" value="GAA1954992.1"/>
    <property type="molecule type" value="Genomic_DNA"/>
</dbReference>
<sequence length="134" mass="14621">MTENPETDPAALSSSEGLDEDSLRVDPLEEGVEPPEHWSAVDRHGMTSREQREGEPIEERLAEERADVQPDPVPERPIAATPADRLDQSIEDAPADDEPVAPDERPARRSADGYHGENADVAGGSIADYIRTAR</sequence>
<accession>A0ABN2QMW8</accession>
<gene>
    <name evidence="2" type="ORF">GCM10009754_25680</name>
</gene>
<evidence type="ECO:0000256" key="1">
    <source>
        <dbReference type="SAM" id="MobiDB-lite"/>
    </source>
</evidence>
<dbReference type="Proteomes" id="UP001501116">
    <property type="component" value="Unassembled WGS sequence"/>
</dbReference>
<reference evidence="2 3" key="1">
    <citation type="journal article" date="2019" name="Int. J. Syst. Evol. Microbiol.">
        <title>The Global Catalogue of Microorganisms (GCM) 10K type strain sequencing project: providing services to taxonomists for standard genome sequencing and annotation.</title>
        <authorList>
            <consortium name="The Broad Institute Genomics Platform"/>
            <consortium name="The Broad Institute Genome Sequencing Center for Infectious Disease"/>
            <person name="Wu L."/>
            <person name="Ma J."/>
        </authorList>
    </citation>
    <scope>NUCLEOTIDE SEQUENCE [LARGE SCALE GENOMIC DNA]</scope>
    <source>
        <strain evidence="2 3">JCM 14545</strain>
    </source>
</reference>
<feature type="region of interest" description="Disordered" evidence="1">
    <location>
        <begin position="1"/>
        <end position="134"/>
    </location>
</feature>
<feature type="compositionally biased region" description="Basic and acidic residues" evidence="1">
    <location>
        <begin position="102"/>
        <end position="118"/>
    </location>
</feature>
<dbReference type="RefSeq" id="WP_344417180.1">
    <property type="nucleotide sequence ID" value="NZ_BAAANN010000009.1"/>
</dbReference>
<feature type="compositionally biased region" description="Acidic residues" evidence="1">
    <location>
        <begin position="89"/>
        <end position="101"/>
    </location>
</feature>
<evidence type="ECO:0000313" key="2">
    <source>
        <dbReference type="EMBL" id="GAA1954992.1"/>
    </source>
</evidence>